<feature type="domain" description="Peptidase M24" evidence="4">
    <location>
        <begin position="41"/>
        <end position="214"/>
    </location>
</feature>
<dbReference type="Gene3D" id="3.90.230.10">
    <property type="entry name" value="Creatinase/methionine aminopeptidase superfamily"/>
    <property type="match status" value="1"/>
</dbReference>
<dbReference type="InterPro" id="IPR036005">
    <property type="entry name" value="Creatinase/aminopeptidase-like"/>
</dbReference>
<evidence type="ECO:0000256" key="2">
    <source>
        <dbReference type="ARBA" id="ARBA00022801"/>
    </source>
</evidence>
<proteinExistence type="inferred from homology"/>
<dbReference type="InterPro" id="IPR001131">
    <property type="entry name" value="Peptidase_M24B_aminopep-P_CS"/>
</dbReference>
<keyword evidence="2" id="KW-0378">Hydrolase</keyword>
<dbReference type="InterPro" id="IPR000994">
    <property type="entry name" value="Pept_M24"/>
</dbReference>
<dbReference type="InterPro" id="IPR050659">
    <property type="entry name" value="Peptidase_M24B"/>
</dbReference>
<keyword evidence="1 3" id="KW-0479">Metal-binding</keyword>
<keyword evidence="5" id="KW-0031">Aminopeptidase</keyword>
<dbReference type="PROSITE" id="PS00491">
    <property type="entry name" value="PROLINE_PEPTIDASE"/>
    <property type="match status" value="1"/>
</dbReference>
<dbReference type="EMBL" id="PGTM01000265">
    <property type="protein sequence ID" value="PJF34819.1"/>
    <property type="molecule type" value="Genomic_DNA"/>
</dbReference>
<evidence type="ECO:0000313" key="5">
    <source>
        <dbReference type="EMBL" id="PJF34819.1"/>
    </source>
</evidence>
<organism evidence="5 6">
    <name type="scientific">Candidatus Thermofonsia Clade 1 bacterium</name>
    <dbReference type="NCBI Taxonomy" id="2364210"/>
    <lineage>
        <taxon>Bacteria</taxon>
        <taxon>Bacillati</taxon>
        <taxon>Chloroflexota</taxon>
        <taxon>Candidatus Thermofontia</taxon>
        <taxon>Candidatus Thermofonsia Clade 1</taxon>
    </lineage>
</organism>
<name>A0A2M8PB87_9CHLR</name>
<dbReference type="SUPFAM" id="SSF55920">
    <property type="entry name" value="Creatinase/aminopeptidase"/>
    <property type="match status" value="1"/>
</dbReference>
<dbReference type="Proteomes" id="UP000229681">
    <property type="component" value="Unassembled WGS sequence"/>
</dbReference>
<evidence type="ECO:0000256" key="1">
    <source>
        <dbReference type="ARBA" id="ARBA00022723"/>
    </source>
</evidence>
<accession>A0A2M8PB87</accession>
<sequence>FLSTHYASAEAVGSPVVDETGAPLTIGAVRRYIRQQEMALGLEDSQGFIFAQGRDSGVPHSVGEDSQVLEVGRTIVFDIFPRGASGYYHDMTRTWSLGCATEEVQAAYDDVMSAFRMVMEALKVGEPASRYQSMVLDYFEGRGHPTQRSQPGTMSGYVHSLGHGIGLNVHEAPTFGEKSKHVLQIGNAFTVEPGLYYPERGYGVRVEDSVYIDESGALQRLTDFPYDLVVPLRRR</sequence>
<dbReference type="GO" id="GO:0046872">
    <property type="term" value="F:metal ion binding"/>
    <property type="evidence" value="ECO:0007669"/>
    <property type="project" value="UniProtKB-KW"/>
</dbReference>
<protein>
    <submittedName>
        <fullName evidence="5">Aminopeptidase P family protein</fullName>
    </submittedName>
</protein>
<dbReference type="PANTHER" id="PTHR46112:SF2">
    <property type="entry name" value="XAA-PRO AMINOPEPTIDASE P-RELATED"/>
    <property type="match status" value="1"/>
</dbReference>
<comment type="similarity">
    <text evidence="3">Belongs to the peptidase M24B family.</text>
</comment>
<comment type="caution">
    <text evidence="5">The sequence shown here is derived from an EMBL/GenBank/DDBJ whole genome shotgun (WGS) entry which is preliminary data.</text>
</comment>
<keyword evidence="5" id="KW-0645">Protease</keyword>
<evidence type="ECO:0000256" key="3">
    <source>
        <dbReference type="RuleBase" id="RU000590"/>
    </source>
</evidence>
<dbReference type="Pfam" id="PF00557">
    <property type="entry name" value="Peptidase_M24"/>
    <property type="match status" value="1"/>
</dbReference>
<reference evidence="5 6" key="1">
    <citation type="submission" date="2017-11" db="EMBL/GenBank/DDBJ databases">
        <title>Evolution of Phototrophy in the Chloroflexi Phylum Driven by Horizontal Gene Transfer.</title>
        <authorList>
            <person name="Ward L.M."/>
            <person name="Hemp J."/>
            <person name="Shih P.M."/>
            <person name="Mcglynn S.E."/>
            <person name="Fischer W."/>
        </authorList>
    </citation>
    <scope>NUCLEOTIDE SEQUENCE [LARGE SCALE GENOMIC DNA]</scope>
    <source>
        <strain evidence="5">JP3_13</strain>
    </source>
</reference>
<dbReference type="GO" id="GO:0004177">
    <property type="term" value="F:aminopeptidase activity"/>
    <property type="evidence" value="ECO:0007669"/>
    <property type="project" value="UniProtKB-KW"/>
</dbReference>
<evidence type="ECO:0000313" key="6">
    <source>
        <dbReference type="Proteomes" id="UP000229681"/>
    </source>
</evidence>
<feature type="non-terminal residue" evidence="5">
    <location>
        <position position="1"/>
    </location>
</feature>
<gene>
    <name evidence="5" type="ORF">CUN49_13745</name>
</gene>
<evidence type="ECO:0000259" key="4">
    <source>
        <dbReference type="Pfam" id="PF00557"/>
    </source>
</evidence>
<dbReference type="PANTHER" id="PTHR46112">
    <property type="entry name" value="AMINOPEPTIDASE"/>
    <property type="match status" value="1"/>
</dbReference>
<dbReference type="AlphaFoldDB" id="A0A2M8PB87"/>